<evidence type="ECO:0000256" key="3">
    <source>
        <dbReference type="ARBA" id="ARBA00022723"/>
    </source>
</evidence>
<evidence type="ECO:0000313" key="9">
    <source>
        <dbReference type="EMBL" id="PHJ25546.1"/>
    </source>
</evidence>
<keyword evidence="4" id="KW-0255">Endonuclease</keyword>
<feature type="region of interest" description="Disordered" evidence="8">
    <location>
        <begin position="1"/>
        <end position="22"/>
    </location>
</feature>
<dbReference type="GO" id="GO:0006308">
    <property type="term" value="P:DNA catabolic process"/>
    <property type="evidence" value="ECO:0007669"/>
    <property type="project" value="InterPro"/>
</dbReference>
<comment type="caution">
    <text evidence="9">The sequence shown here is derived from an EMBL/GenBank/DDBJ whole genome shotgun (WGS) entry which is preliminary data.</text>
</comment>
<proteinExistence type="inferred from homology"/>
<evidence type="ECO:0000256" key="2">
    <source>
        <dbReference type="ARBA" id="ARBA00022722"/>
    </source>
</evidence>
<keyword evidence="7" id="KW-0325">Glycoprotein</keyword>
<dbReference type="PANTHER" id="PTHR33146">
    <property type="entry name" value="ENDONUCLEASE 4"/>
    <property type="match status" value="1"/>
</dbReference>
<dbReference type="InterPro" id="IPR008947">
    <property type="entry name" value="PLipase_C/P1_nuclease_dom_sf"/>
</dbReference>
<dbReference type="Pfam" id="PF02265">
    <property type="entry name" value="S1-P1_nuclease"/>
    <property type="match status" value="1"/>
</dbReference>
<evidence type="ECO:0000256" key="5">
    <source>
        <dbReference type="ARBA" id="ARBA00022801"/>
    </source>
</evidence>
<dbReference type="GO" id="GO:0003676">
    <property type="term" value="F:nucleic acid binding"/>
    <property type="evidence" value="ECO:0007669"/>
    <property type="project" value="InterPro"/>
</dbReference>
<dbReference type="GeneID" id="94424041"/>
<dbReference type="SUPFAM" id="SSF48537">
    <property type="entry name" value="Phospholipase C/P1 nuclease"/>
    <property type="match status" value="1"/>
</dbReference>
<organism evidence="9 10">
    <name type="scientific">Cystoisospora suis</name>
    <dbReference type="NCBI Taxonomy" id="483139"/>
    <lineage>
        <taxon>Eukaryota</taxon>
        <taxon>Sar</taxon>
        <taxon>Alveolata</taxon>
        <taxon>Apicomplexa</taxon>
        <taxon>Conoidasida</taxon>
        <taxon>Coccidia</taxon>
        <taxon>Eucoccidiorida</taxon>
        <taxon>Eimeriorina</taxon>
        <taxon>Sarcocystidae</taxon>
        <taxon>Cystoisospora</taxon>
    </lineage>
</organism>
<sequence length="498" mass="55239">MEATGHPFKGFRGGLHGPPRSLRRHPAKGCGSSLLAESSYLCFFLLVCVALVFQQGITSVTAWWSLPHVLTGAIARSQIPRHVAQKIDYILSLWQGQYPSMSTLERVGPWLDSVACSEPSPHCQFNRQDAMSLFRHMHYTTFPYNPQGIDLHPLDALEPIPQRNLTWLLKESFKALKLTTPNTKMLEDPHCKFTPRPSLHGLFASVSPGVGVSRAVTGHQTSSGARGHAARAGDVRLSQGTSDPEDDDDDASTVASSSYEGDESSGADSSAPGDRQGFQKWRGRKRKRNRRARRKQRGLSRGRDASQGGTEVGSTLSLNLHMRLLLHLYGDLHNPLHNITAFTEAFPRGDRGGNLVTVRLPNGRQLSLHALWDGCAGRFEAQPAAMTDTEIAQLASQLMRKYPLETFKSRMTGELEGTNFFNIALEGSRIARQLAYREMDWGQFTPDDVDDYLPYEPSEAYLKEMVRVCEQQVVLGGYRLAQVLNEIGPSLPPVPEDH</sequence>
<name>A0A2C6LGD7_9APIC</name>
<dbReference type="GO" id="GO:0016788">
    <property type="term" value="F:hydrolase activity, acting on ester bonds"/>
    <property type="evidence" value="ECO:0007669"/>
    <property type="project" value="InterPro"/>
</dbReference>
<protein>
    <submittedName>
        <fullName evidence="9">S1 p1 nuclease</fullName>
    </submittedName>
</protein>
<comment type="similarity">
    <text evidence="1">Belongs to the nuclease type I family.</text>
</comment>
<reference evidence="9 10" key="1">
    <citation type="journal article" date="2017" name="Int. J. Parasitol.">
        <title>The genome of the protozoan parasite Cystoisospora suis and a reverse vaccinology approach to identify vaccine candidates.</title>
        <authorList>
            <person name="Palmieri N."/>
            <person name="Shrestha A."/>
            <person name="Ruttkowski B."/>
            <person name="Beck T."/>
            <person name="Vogl C."/>
            <person name="Tomley F."/>
            <person name="Blake D.P."/>
            <person name="Joachim A."/>
        </authorList>
    </citation>
    <scope>NUCLEOTIDE SEQUENCE [LARGE SCALE GENOMIC DNA]</scope>
    <source>
        <strain evidence="9 10">Wien I</strain>
    </source>
</reference>
<dbReference type="EMBL" id="MIGC01000225">
    <property type="protein sequence ID" value="PHJ25546.1"/>
    <property type="molecule type" value="Genomic_DNA"/>
</dbReference>
<feature type="region of interest" description="Disordered" evidence="8">
    <location>
        <begin position="214"/>
        <end position="312"/>
    </location>
</feature>
<dbReference type="PANTHER" id="PTHR33146:SF10">
    <property type="entry name" value="STRAND-SPECIFIC NUCLEASE, PUTATIVE-RELATED"/>
    <property type="match status" value="1"/>
</dbReference>
<dbReference type="InterPro" id="IPR003154">
    <property type="entry name" value="S1/P1nuclease"/>
</dbReference>
<keyword evidence="5" id="KW-0378">Hydrolase</keyword>
<dbReference type="GO" id="GO:0046872">
    <property type="term" value="F:metal ion binding"/>
    <property type="evidence" value="ECO:0007669"/>
    <property type="project" value="UniProtKB-KW"/>
</dbReference>
<evidence type="ECO:0000313" key="10">
    <source>
        <dbReference type="Proteomes" id="UP000221165"/>
    </source>
</evidence>
<evidence type="ECO:0000256" key="4">
    <source>
        <dbReference type="ARBA" id="ARBA00022759"/>
    </source>
</evidence>
<dbReference type="VEuPathDB" id="ToxoDB:CSUI_000596"/>
<keyword evidence="6" id="KW-1015">Disulfide bond</keyword>
<dbReference type="AlphaFoldDB" id="A0A2C6LGD7"/>
<accession>A0A2C6LGD7</accession>
<keyword evidence="10" id="KW-1185">Reference proteome</keyword>
<dbReference type="GO" id="GO:0004519">
    <property type="term" value="F:endonuclease activity"/>
    <property type="evidence" value="ECO:0007669"/>
    <property type="project" value="UniProtKB-KW"/>
</dbReference>
<evidence type="ECO:0000256" key="6">
    <source>
        <dbReference type="ARBA" id="ARBA00023157"/>
    </source>
</evidence>
<feature type="compositionally biased region" description="Low complexity" evidence="8">
    <location>
        <begin position="224"/>
        <end position="242"/>
    </location>
</feature>
<keyword evidence="3" id="KW-0479">Metal-binding</keyword>
<evidence type="ECO:0000256" key="1">
    <source>
        <dbReference type="ARBA" id="ARBA00009547"/>
    </source>
</evidence>
<keyword evidence="2" id="KW-0540">Nuclease</keyword>
<dbReference type="Proteomes" id="UP000221165">
    <property type="component" value="Unassembled WGS sequence"/>
</dbReference>
<dbReference type="CDD" id="cd11010">
    <property type="entry name" value="S1-P1_nuclease"/>
    <property type="match status" value="1"/>
</dbReference>
<dbReference type="RefSeq" id="XP_067927192.1">
    <property type="nucleotide sequence ID" value="XM_068060830.1"/>
</dbReference>
<feature type="compositionally biased region" description="Basic residues" evidence="8">
    <location>
        <begin position="281"/>
        <end position="300"/>
    </location>
</feature>
<gene>
    <name evidence="9" type="ORF">CSUI_000596</name>
</gene>
<dbReference type="OrthoDB" id="330248at2759"/>
<evidence type="ECO:0000256" key="8">
    <source>
        <dbReference type="SAM" id="MobiDB-lite"/>
    </source>
</evidence>
<evidence type="ECO:0000256" key="7">
    <source>
        <dbReference type="ARBA" id="ARBA00023180"/>
    </source>
</evidence>
<dbReference type="Gene3D" id="1.10.575.10">
    <property type="entry name" value="P1 Nuclease"/>
    <property type="match status" value="2"/>
</dbReference>